<protein>
    <recommendedName>
        <fullName evidence="3">Alpha/beta hydrolase fold-3 domain-containing protein</fullName>
    </recommendedName>
</protein>
<evidence type="ECO:0000313" key="2">
    <source>
        <dbReference type="Proteomes" id="UP000637628"/>
    </source>
</evidence>
<accession>A0ABQ3ZC49</accession>
<reference evidence="1 2" key="1">
    <citation type="submission" date="2021-01" db="EMBL/GenBank/DDBJ databases">
        <title>Whole genome shotgun sequence of Actinoplanes durhamensis NBRC 14914.</title>
        <authorList>
            <person name="Komaki H."/>
            <person name="Tamura T."/>
        </authorList>
    </citation>
    <scope>NUCLEOTIDE SEQUENCE [LARGE SCALE GENOMIC DNA]</scope>
    <source>
        <strain evidence="1 2">NBRC 14914</strain>
    </source>
</reference>
<dbReference type="Proteomes" id="UP000637628">
    <property type="component" value="Unassembled WGS sequence"/>
</dbReference>
<organism evidence="1 2">
    <name type="scientific">Paractinoplanes durhamensis</name>
    <dbReference type="NCBI Taxonomy" id="113563"/>
    <lineage>
        <taxon>Bacteria</taxon>
        <taxon>Bacillati</taxon>
        <taxon>Actinomycetota</taxon>
        <taxon>Actinomycetes</taxon>
        <taxon>Micromonosporales</taxon>
        <taxon>Micromonosporaceae</taxon>
        <taxon>Paractinoplanes</taxon>
    </lineage>
</organism>
<comment type="caution">
    <text evidence="1">The sequence shown here is derived from an EMBL/GenBank/DDBJ whole genome shotgun (WGS) entry which is preliminary data.</text>
</comment>
<gene>
    <name evidence="1" type="ORF">Adu01nite_87830</name>
</gene>
<evidence type="ECO:0000313" key="1">
    <source>
        <dbReference type="EMBL" id="GIE07433.1"/>
    </source>
</evidence>
<evidence type="ECO:0008006" key="3">
    <source>
        <dbReference type="Google" id="ProtNLM"/>
    </source>
</evidence>
<proteinExistence type="predicted"/>
<sequence>MRFAEAATAAEIKTQVDVYEGLPHAFTIATLDDATDVSEVVRDRIATWVNAT</sequence>
<keyword evidence="2" id="KW-1185">Reference proteome</keyword>
<dbReference type="InterPro" id="IPR029058">
    <property type="entry name" value="AB_hydrolase_fold"/>
</dbReference>
<name>A0ABQ3ZC49_9ACTN</name>
<dbReference type="EMBL" id="BOML01000081">
    <property type="protein sequence ID" value="GIE07433.1"/>
    <property type="molecule type" value="Genomic_DNA"/>
</dbReference>
<dbReference type="Gene3D" id="3.40.50.1820">
    <property type="entry name" value="alpha/beta hydrolase"/>
    <property type="match status" value="1"/>
</dbReference>